<keyword evidence="1" id="KW-0812">Transmembrane</keyword>
<proteinExistence type="predicted"/>
<keyword evidence="1" id="KW-1133">Transmembrane helix</keyword>
<dbReference type="Proteomes" id="UP000242133">
    <property type="component" value="Unassembled WGS sequence"/>
</dbReference>
<organism evidence="2 3">
    <name type="scientific">Marinobacterium halophilum</name>
    <dbReference type="NCBI Taxonomy" id="267374"/>
    <lineage>
        <taxon>Bacteria</taxon>
        <taxon>Pseudomonadati</taxon>
        <taxon>Pseudomonadota</taxon>
        <taxon>Gammaproteobacteria</taxon>
        <taxon>Oceanospirillales</taxon>
        <taxon>Oceanospirillaceae</taxon>
        <taxon>Marinobacterium</taxon>
    </lineage>
</organism>
<feature type="transmembrane region" description="Helical" evidence="1">
    <location>
        <begin position="34"/>
        <end position="53"/>
    </location>
</feature>
<feature type="transmembrane region" description="Helical" evidence="1">
    <location>
        <begin position="60"/>
        <end position="78"/>
    </location>
</feature>
<evidence type="ECO:0000313" key="2">
    <source>
        <dbReference type="EMBL" id="PSL16161.1"/>
    </source>
</evidence>
<keyword evidence="1" id="KW-0472">Membrane</keyword>
<sequence length="83" mass="9079">MAHLAVLSLSILGFRLLAITTSQGAFRYRRELFWLGWFLLLVALAVALGFWSLGLGLTLWLGYLSTGAGVVFLVRALGLPDAR</sequence>
<reference evidence="2 3" key="1">
    <citation type="submission" date="2018-03" db="EMBL/GenBank/DDBJ databases">
        <title>Genomic Encyclopedia of Archaeal and Bacterial Type Strains, Phase II (KMG-II): from individual species to whole genera.</title>
        <authorList>
            <person name="Goeker M."/>
        </authorList>
    </citation>
    <scope>NUCLEOTIDE SEQUENCE [LARGE SCALE GENOMIC DNA]</scope>
    <source>
        <strain evidence="2 3">DSM 17586</strain>
    </source>
</reference>
<evidence type="ECO:0000256" key="1">
    <source>
        <dbReference type="SAM" id="Phobius"/>
    </source>
</evidence>
<evidence type="ECO:0000313" key="3">
    <source>
        <dbReference type="Proteomes" id="UP000242133"/>
    </source>
</evidence>
<gene>
    <name evidence="2" type="ORF">CLV44_10284</name>
</gene>
<accession>A0A2P8F375</accession>
<protein>
    <submittedName>
        <fullName evidence="2">Uncharacterized protein</fullName>
    </submittedName>
</protein>
<name>A0A2P8F375_9GAMM</name>
<keyword evidence="3" id="KW-1185">Reference proteome</keyword>
<dbReference type="AlphaFoldDB" id="A0A2P8F375"/>
<comment type="caution">
    <text evidence="2">The sequence shown here is derived from an EMBL/GenBank/DDBJ whole genome shotgun (WGS) entry which is preliminary data.</text>
</comment>
<dbReference type="EMBL" id="PYGI01000002">
    <property type="protein sequence ID" value="PSL16161.1"/>
    <property type="molecule type" value="Genomic_DNA"/>
</dbReference>